<evidence type="ECO:0000256" key="2">
    <source>
        <dbReference type="ARBA" id="ARBA00022692"/>
    </source>
</evidence>
<keyword evidence="9" id="KW-1185">Reference proteome</keyword>
<feature type="transmembrane region" description="Helical" evidence="6">
    <location>
        <begin position="190"/>
        <end position="211"/>
    </location>
</feature>
<comment type="caution">
    <text evidence="8">The sequence shown here is derived from an EMBL/GenBank/DDBJ whole genome shotgun (WGS) entry which is preliminary data.</text>
</comment>
<feature type="transmembrane region" description="Helical" evidence="6">
    <location>
        <begin position="65"/>
        <end position="84"/>
    </location>
</feature>
<dbReference type="PANTHER" id="PTHR37680:SF1">
    <property type="entry name" value="C130050O18RIK PROTEIN"/>
    <property type="match status" value="1"/>
</dbReference>
<proteinExistence type="predicted"/>
<evidence type="ECO:0000313" key="8">
    <source>
        <dbReference type="EMBL" id="KAK1165001.1"/>
    </source>
</evidence>
<comment type="subcellular location">
    <subcellularLocation>
        <location evidence="1">Membrane</location>
    </subcellularLocation>
</comment>
<feature type="domain" description="G-protein coupled receptors family 1 profile" evidence="7">
    <location>
        <begin position="44"/>
        <end position="292"/>
    </location>
</feature>
<feature type="transmembrane region" description="Helical" evidence="6">
    <location>
        <begin position="104"/>
        <end position="126"/>
    </location>
</feature>
<name>A0AAD8G4Q0_ACIOX</name>
<keyword evidence="2 6" id="KW-0812">Transmembrane</keyword>
<dbReference type="GO" id="GO:0016020">
    <property type="term" value="C:membrane"/>
    <property type="evidence" value="ECO:0007669"/>
    <property type="project" value="UniProtKB-SubCell"/>
</dbReference>
<protein>
    <recommendedName>
        <fullName evidence="7">G-protein coupled receptors family 1 profile domain-containing protein</fullName>
    </recommendedName>
</protein>
<dbReference type="EMBL" id="JAGXEW010000013">
    <property type="protein sequence ID" value="KAK1165001.1"/>
    <property type="molecule type" value="Genomic_DNA"/>
</dbReference>
<dbReference type="PROSITE" id="PS50262">
    <property type="entry name" value="G_PROTEIN_RECEP_F1_2"/>
    <property type="match status" value="1"/>
</dbReference>
<sequence length="359" mass="39173">MSGLVNQSKILHPNYSAENLTLSGDISSTATYCYIFLALAGLTASVFILITFIRGCKGRKSLTKMDTTFFALSLSDLFIILYSISVIAHRPGYLKTTSLNCGVFSFFFNISYFNSQFLQVTMLFFLTFEENRPGVALLIKVLDNALACVGLTALGSFLGSVFTTAMLATGQQLNESLYCQLDPLQAGPRYIIAKFIVGIALPCLLLTLLLVKCLLLWKKSETGMGLAARLKACSAFVAVASVTLVCRIFYNAVLLHRTTLKYRLGSFSPQEALCNVAELVMFSGSCLSLVLIVSLHKLCREGMVRTLKSLTDPCRRIGRGETHRNIMTTTIEIAEHKEDTGSLHSENLGEAPGTTDGCG</sequence>
<evidence type="ECO:0000256" key="1">
    <source>
        <dbReference type="ARBA" id="ARBA00004370"/>
    </source>
</evidence>
<reference evidence="8" key="1">
    <citation type="submission" date="2022-02" db="EMBL/GenBank/DDBJ databases">
        <title>Atlantic sturgeon de novo genome assembly.</title>
        <authorList>
            <person name="Stock M."/>
            <person name="Klopp C."/>
            <person name="Guiguen Y."/>
            <person name="Cabau C."/>
            <person name="Parinello H."/>
            <person name="Santidrian Yebra-Pimentel E."/>
            <person name="Kuhl H."/>
            <person name="Dirks R.P."/>
            <person name="Guessner J."/>
            <person name="Wuertz S."/>
            <person name="Du K."/>
            <person name="Schartl M."/>
        </authorList>
    </citation>
    <scope>NUCLEOTIDE SEQUENCE</scope>
    <source>
        <strain evidence="8">STURGEONOMICS-FGT-2020</strain>
        <tissue evidence="8">Whole blood</tissue>
    </source>
</reference>
<feature type="transmembrane region" description="Helical" evidence="6">
    <location>
        <begin position="29"/>
        <end position="53"/>
    </location>
</feature>
<feature type="transmembrane region" description="Helical" evidence="6">
    <location>
        <begin position="146"/>
        <end position="170"/>
    </location>
</feature>
<evidence type="ECO:0000256" key="6">
    <source>
        <dbReference type="SAM" id="Phobius"/>
    </source>
</evidence>
<dbReference type="Gene3D" id="1.20.1070.10">
    <property type="entry name" value="Rhodopsin 7-helix transmembrane proteins"/>
    <property type="match status" value="1"/>
</dbReference>
<feature type="transmembrane region" description="Helical" evidence="6">
    <location>
        <begin position="232"/>
        <end position="256"/>
    </location>
</feature>
<dbReference type="Proteomes" id="UP001230051">
    <property type="component" value="Unassembled WGS sequence"/>
</dbReference>
<organism evidence="8 9">
    <name type="scientific">Acipenser oxyrinchus oxyrinchus</name>
    <dbReference type="NCBI Taxonomy" id="40147"/>
    <lineage>
        <taxon>Eukaryota</taxon>
        <taxon>Metazoa</taxon>
        <taxon>Chordata</taxon>
        <taxon>Craniata</taxon>
        <taxon>Vertebrata</taxon>
        <taxon>Euteleostomi</taxon>
        <taxon>Actinopterygii</taxon>
        <taxon>Chondrostei</taxon>
        <taxon>Acipenseriformes</taxon>
        <taxon>Acipenseridae</taxon>
        <taxon>Acipenser</taxon>
    </lineage>
</organism>
<evidence type="ECO:0000313" key="9">
    <source>
        <dbReference type="Proteomes" id="UP001230051"/>
    </source>
</evidence>
<evidence type="ECO:0000259" key="7">
    <source>
        <dbReference type="PROSITE" id="PS50262"/>
    </source>
</evidence>
<dbReference type="PANTHER" id="PTHR37680">
    <property type="entry name" value="C130050O18RIK PROTEIN"/>
    <property type="match status" value="1"/>
</dbReference>
<evidence type="ECO:0000256" key="4">
    <source>
        <dbReference type="ARBA" id="ARBA00023136"/>
    </source>
</evidence>
<keyword evidence="4 6" id="KW-0472">Membrane</keyword>
<evidence type="ECO:0000256" key="3">
    <source>
        <dbReference type="ARBA" id="ARBA00022989"/>
    </source>
</evidence>
<keyword evidence="3 6" id="KW-1133">Transmembrane helix</keyword>
<evidence type="ECO:0000256" key="5">
    <source>
        <dbReference type="SAM" id="MobiDB-lite"/>
    </source>
</evidence>
<dbReference type="AlphaFoldDB" id="A0AAD8G4Q0"/>
<gene>
    <name evidence="8" type="ORF">AOXY_G15454</name>
</gene>
<feature type="transmembrane region" description="Helical" evidence="6">
    <location>
        <begin position="276"/>
        <end position="295"/>
    </location>
</feature>
<feature type="region of interest" description="Disordered" evidence="5">
    <location>
        <begin position="340"/>
        <end position="359"/>
    </location>
</feature>
<dbReference type="InterPro" id="IPR017452">
    <property type="entry name" value="GPCR_Rhodpsn_7TM"/>
</dbReference>
<accession>A0AAD8G4Q0</accession>
<dbReference type="SUPFAM" id="SSF81321">
    <property type="entry name" value="Family A G protein-coupled receptor-like"/>
    <property type="match status" value="1"/>
</dbReference>